<dbReference type="AlphaFoldDB" id="A0A6J4T434"/>
<gene>
    <name evidence="1" type="ORF">AVDCRST_MAG30-2574</name>
</gene>
<proteinExistence type="predicted"/>
<protein>
    <submittedName>
        <fullName evidence="1">Uncharacterized protein</fullName>
    </submittedName>
</protein>
<dbReference type="EMBL" id="CADCVS010000333">
    <property type="protein sequence ID" value="CAA9512593.1"/>
    <property type="molecule type" value="Genomic_DNA"/>
</dbReference>
<organism evidence="1">
    <name type="scientific">uncultured Solirubrobacteraceae bacterium</name>
    <dbReference type="NCBI Taxonomy" id="1162706"/>
    <lineage>
        <taxon>Bacteria</taxon>
        <taxon>Bacillati</taxon>
        <taxon>Actinomycetota</taxon>
        <taxon>Thermoleophilia</taxon>
        <taxon>Solirubrobacterales</taxon>
        <taxon>Solirubrobacteraceae</taxon>
        <taxon>environmental samples</taxon>
    </lineage>
</organism>
<accession>A0A6J4T434</accession>
<evidence type="ECO:0000313" key="1">
    <source>
        <dbReference type="EMBL" id="CAA9512593.1"/>
    </source>
</evidence>
<reference evidence="1" key="1">
    <citation type="submission" date="2020-02" db="EMBL/GenBank/DDBJ databases">
        <authorList>
            <person name="Meier V. D."/>
        </authorList>
    </citation>
    <scope>NUCLEOTIDE SEQUENCE</scope>
    <source>
        <strain evidence="1">AVDCRST_MAG30</strain>
    </source>
</reference>
<name>A0A6J4T434_9ACTN</name>
<sequence length="72" mass="7153">MVGGVTSAAAVLRDGPRDTVKAMMKARDARAGDGRRGLRAVAGAAGHVRRGAVRMVPGARAGSLTGAGRGGR</sequence>